<feature type="transmembrane region" description="Helical" evidence="1">
    <location>
        <begin position="177"/>
        <end position="200"/>
    </location>
</feature>
<gene>
    <name evidence="2" type="ORF">DTL42_24070</name>
</gene>
<organism evidence="2 3">
    <name type="scientific">Bremerella cremea</name>
    <dbReference type="NCBI Taxonomy" id="1031537"/>
    <lineage>
        <taxon>Bacteria</taxon>
        <taxon>Pseudomonadati</taxon>
        <taxon>Planctomycetota</taxon>
        <taxon>Planctomycetia</taxon>
        <taxon>Pirellulales</taxon>
        <taxon>Pirellulaceae</taxon>
        <taxon>Bremerella</taxon>
    </lineage>
</organism>
<feature type="transmembrane region" description="Helical" evidence="1">
    <location>
        <begin position="88"/>
        <end position="109"/>
    </location>
</feature>
<dbReference type="OrthoDB" id="289115at2"/>
<reference evidence="2 3" key="1">
    <citation type="submission" date="2018-07" db="EMBL/GenBank/DDBJ databases">
        <title>Comparative genomes isolates from brazilian mangrove.</title>
        <authorList>
            <person name="De Araujo J.E."/>
            <person name="Taketani R.G."/>
            <person name="Silva M.C.P."/>
            <person name="Lourenco M.V."/>
            <person name="Oliveira V.M."/>
            <person name="Andreote F.D."/>
        </authorList>
    </citation>
    <scope>NUCLEOTIDE SEQUENCE [LARGE SCALE GENOMIC DNA]</scope>
    <source>
        <strain evidence="2 3">HEX PRIS-MGV</strain>
    </source>
</reference>
<proteinExistence type="predicted"/>
<keyword evidence="1" id="KW-1133">Transmembrane helix</keyword>
<dbReference type="RefSeq" id="WP_114373112.1">
    <property type="nucleotide sequence ID" value="NZ_QPEX01000046.1"/>
</dbReference>
<feature type="transmembrane region" description="Helical" evidence="1">
    <location>
        <begin position="233"/>
        <end position="252"/>
    </location>
</feature>
<feature type="transmembrane region" description="Helical" evidence="1">
    <location>
        <begin position="52"/>
        <end position="76"/>
    </location>
</feature>
<evidence type="ECO:0000313" key="2">
    <source>
        <dbReference type="EMBL" id="RCS40457.1"/>
    </source>
</evidence>
<dbReference type="Proteomes" id="UP000253562">
    <property type="component" value="Unassembled WGS sequence"/>
</dbReference>
<evidence type="ECO:0000313" key="3">
    <source>
        <dbReference type="Proteomes" id="UP000253562"/>
    </source>
</evidence>
<sequence length="269" mass="28352">MKRLLLLFGPLLALAGSLGLLLYGSAIGETLLILTYRLGTPTASLETMLLNVQLVILFVYMLMVGLLLAVVALPFPGQPQYSTITGKLLGCLAGFVLMGAAYQAGNVVLGLQHALKNMSTDPAKLNQAALQQIVDTASSDLEPGSVLFIVACALLLVTGLIGFRPGEARRLSSGTKIVISLLFVTLIAIGIVGASGILWYTVDQVMYLVTDINSPAPPAVIGSHLSIAFQTGAVLYAGLGGLGFVCLFSYLLTPRFRRQPVKSDPAEMT</sequence>
<dbReference type="AlphaFoldDB" id="A0A368KLG4"/>
<accession>A0A368KLG4</accession>
<keyword evidence="1" id="KW-0472">Membrane</keyword>
<evidence type="ECO:0000256" key="1">
    <source>
        <dbReference type="SAM" id="Phobius"/>
    </source>
</evidence>
<keyword evidence="1" id="KW-0812">Transmembrane</keyword>
<comment type="caution">
    <text evidence="2">The sequence shown here is derived from an EMBL/GenBank/DDBJ whole genome shotgun (WGS) entry which is preliminary data.</text>
</comment>
<dbReference type="EMBL" id="QPEX01000046">
    <property type="protein sequence ID" value="RCS40457.1"/>
    <property type="molecule type" value="Genomic_DNA"/>
</dbReference>
<protein>
    <submittedName>
        <fullName evidence="2">Uncharacterized protein</fullName>
    </submittedName>
</protein>
<name>A0A368KLG4_9BACT</name>
<feature type="transmembrane region" description="Helical" evidence="1">
    <location>
        <begin position="146"/>
        <end position="165"/>
    </location>
</feature>